<sequence length="263" mass="27998">MDIEALFSVKDRVVLVTGGSRGIGEMIATGFVQAGARVYISSRSAKACDEVAAKLNALGPGKCVAIPADLQKVDDIKKIVTELSKYEDHLDVCINNAGATWGAPIDEYPEAAFNKVLTLNVNRVFGLTQALLPLLRAKATQENPSRVINIGSINGEAVPNFESYAYSSSKAAVHHLTRHLAARLGREYILCNAIAPGSFPSKMMAETLRKHGDEIVARVPVGRVGTPEDVAGTCIYLASRAGNYTNGATIVIDGGAIQNNSRM</sequence>
<dbReference type="PANTHER" id="PTHR43618:SF17">
    <property type="entry name" value="RHAMNOLIPIDS BIOSYNTHESIS 3-OXOACYL-[ACYL-CARRIER-PROTEIN] REDUCTASE"/>
    <property type="match status" value="1"/>
</dbReference>
<dbReference type="STRING" id="1263082.A0A068RLE4"/>
<dbReference type="VEuPathDB" id="FungiDB:LCOR_02164.1"/>
<reference evidence="4" key="1">
    <citation type="submission" date="2013-08" db="EMBL/GenBank/DDBJ databases">
        <title>Gene expansion shapes genome architecture in the human pathogen Lichtheimia corymbifera: an evolutionary genomics analysis in the ancient terrestrial Mucorales (Mucoromycotina).</title>
        <authorList>
            <person name="Schwartze V.U."/>
            <person name="Winter S."/>
            <person name="Shelest E."/>
            <person name="Marcet-Houben M."/>
            <person name="Horn F."/>
            <person name="Wehner S."/>
            <person name="Hoffmann K."/>
            <person name="Riege K."/>
            <person name="Sammeth M."/>
            <person name="Nowrousian M."/>
            <person name="Valiante V."/>
            <person name="Linde J."/>
            <person name="Jacobsen I.D."/>
            <person name="Marz M."/>
            <person name="Brakhage A.A."/>
            <person name="Gabaldon T."/>
            <person name="Bocker S."/>
            <person name="Voigt K."/>
        </authorList>
    </citation>
    <scope>NUCLEOTIDE SEQUENCE [LARGE SCALE GENOMIC DNA]</scope>
    <source>
        <strain evidence="4">FSU 9682</strain>
    </source>
</reference>
<dbReference type="GO" id="GO:0016491">
    <property type="term" value="F:oxidoreductase activity"/>
    <property type="evidence" value="ECO:0007669"/>
    <property type="project" value="UniProtKB-KW"/>
</dbReference>
<dbReference type="AlphaFoldDB" id="A0A068RLE4"/>
<organism evidence="4 5">
    <name type="scientific">Lichtheimia corymbifera JMRC:FSU:9682</name>
    <dbReference type="NCBI Taxonomy" id="1263082"/>
    <lineage>
        <taxon>Eukaryota</taxon>
        <taxon>Fungi</taxon>
        <taxon>Fungi incertae sedis</taxon>
        <taxon>Mucoromycota</taxon>
        <taxon>Mucoromycotina</taxon>
        <taxon>Mucoromycetes</taxon>
        <taxon>Mucorales</taxon>
        <taxon>Lichtheimiaceae</taxon>
        <taxon>Lichtheimia</taxon>
    </lineage>
</organism>
<keyword evidence="5" id="KW-1185">Reference proteome</keyword>
<evidence type="ECO:0000256" key="3">
    <source>
        <dbReference type="ARBA" id="ARBA00023002"/>
    </source>
</evidence>
<protein>
    <submittedName>
        <fullName evidence="4">Nad-binding protein</fullName>
    </submittedName>
</protein>
<dbReference type="PRINTS" id="PR00081">
    <property type="entry name" value="GDHRDH"/>
</dbReference>
<dbReference type="Pfam" id="PF13561">
    <property type="entry name" value="adh_short_C2"/>
    <property type="match status" value="1"/>
</dbReference>
<comment type="similarity">
    <text evidence="1">Belongs to the short-chain dehydrogenases/reductases (SDR) family.</text>
</comment>
<evidence type="ECO:0000313" key="5">
    <source>
        <dbReference type="Proteomes" id="UP000027586"/>
    </source>
</evidence>
<comment type="caution">
    <text evidence="4">The sequence shown here is derived from an EMBL/GenBank/DDBJ whole genome shotgun (WGS) entry which is preliminary data.</text>
</comment>
<dbReference type="PRINTS" id="PR00080">
    <property type="entry name" value="SDRFAMILY"/>
</dbReference>
<accession>A0A068RLE4</accession>
<keyword evidence="3" id="KW-0560">Oxidoreductase</keyword>
<dbReference type="InterPro" id="IPR020904">
    <property type="entry name" value="Sc_DH/Rdtase_CS"/>
</dbReference>
<evidence type="ECO:0000256" key="1">
    <source>
        <dbReference type="ARBA" id="ARBA00006484"/>
    </source>
</evidence>
<dbReference type="InterPro" id="IPR052178">
    <property type="entry name" value="Sec_Metab_Biosynth_SDR"/>
</dbReference>
<dbReference type="EMBL" id="CBTN010000006">
    <property type="protein sequence ID" value="CDH50452.1"/>
    <property type="molecule type" value="Genomic_DNA"/>
</dbReference>
<dbReference type="PROSITE" id="PS00061">
    <property type="entry name" value="ADH_SHORT"/>
    <property type="match status" value="1"/>
</dbReference>
<dbReference type="InterPro" id="IPR002347">
    <property type="entry name" value="SDR_fam"/>
</dbReference>
<dbReference type="FunFam" id="3.40.50.720:FF:000084">
    <property type="entry name" value="Short-chain dehydrogenase reductase"/>
    <property type="match status" value="1"/>
</dbReference>
<dbReference type="PANTHER" id="PTHR43618">
    <property type="entry name" value="7-ALPHA-HYDROXYSTEROID DEHYDROGENASE"/>
    <property type="match status" value="1"/>
</dbReference>
<gene>
    <name evidence="4" type="ORF">LCOR_02164.1</name>
</gene>
<evidence type="ECO:0000313" key="4">
    <source>
        <dbReference type="EMBL" id="CDH50452.1"/>
    </source>
</evidence>
<name>A0A068RLE4_9FUNG</name>
<keyword evidence="2" id="KW-0521">NADP</keyword>
<dbReference type="Gene3D" id="3.40.50.720">
    <property type="entry name" value="NAD(P)-binding Rossmann-like Domain"/>
    <property type="match status" value="1"/>
</dbReference>
<dbReference type="Proteomes" id="UP000027586">
    <property type="component" value="Unassembled WGS sequence"/>
</dbReference>
<dbReference type="InterPro" id="IPR036291">
    <property type="entry name" value="NAD(P)-bd_dom_sf"/>
</dbReference>
<dbReference type="SUPFAM" id="SSF51735">
    <property type="entry name" value="NAD(P)-binding Rossmann-fold domains"/>
    <property type="match status" value="1"/>
</dbReference>
<evidence type="ECO:0000256" key="2">
    <source>
        <dbReference type="ARBA" id="ARBA00022857"/>
    </source>
</evidence>
<proteinExistence type="inferred from homology"/>
<dbReference type="OrthoDB" id="294295at2759"/>